<dbReference type="InterPro" id="IPR013320">
    <property type="entry name" value="ConA-like_dom_sf"/>
</dbReference>
<name>A0ABW5S6D7_9BACL</name>
<evidence type="ECO:0000256" key="3">
    <source>
        <dbReference type="ARBA" id="ARBA00012758"/>
    </source>
</evidence>
<dbReference type="PANTHER" id="PTHR43101">
    <property type="entry name" value="BETA-FRUCTOSIDASE"/>
    <property type="match status" value="1"/>
</dbReference>
<dbReference type="SMART" id="SM00640">
    <property type="entry name" value="Glyco_32"/>
    <property type="match status" value="1"/>
</dbReference>
<gene>
    <name evidence="12" type="ORF">ACFSUE_13520</name>
</gene>
<proteinExistence type="inferred from homology"/>
<keyword evidence="6 8" id="KW-0326">Glycosidase</keyword>
<evidence type="ECO:0000256" key="9">
    <source>
        <dbReference type="RuleBase" id="RU365015"/>
    </source>
</evidence>
<protein>
    <recommendedName>
        <fullName evidence="4 8">Sucrose-6-phosphate hydrolase</fullName>
        <ecNumber evidence="3 8">3.2.1.26</ecNumber>
    </recommendedName>
    <alternativeName>
        <fullName evidence="7 9">Invertase</fullName>
    </alternativeName>
</protein>
<dbReference type="Proteomes" id="UP001597399">
    <property type="component" value="Unassembled WGS sequence"/>
</dbReference>
<organism evidence="12 13">
    <name type="scientific">Sporolactobacillus shoreicorticis</name>
    <dbReference type="NCBI Taxonomy" id="1923877"/>
    <lineage>
        <taxon>Bacteria</taxon>
        <taxon>Bacillati</taxon>
        <taxon>Bacillota</taxon>
        <taxon>Bacilli</taxon>
        <taxon>Bacillales</taxon>
        <taxon>Sporolactobacillaceae</taxon>
        <taxon>Sporolactobacillus</taxon>
    </lineage>
</organism>
<evidence type="ECO:0000256" key="2">
    <source>
        <dbReference type="ARBA" id="ARBA00009902"/>
    </source>
</evidence>
<evidence type="ECO:0000313" key="13">
    <source>
        <dbReference type="Proteomes" id="UP001597399"/>
    </source>
</evidence>
<dbReference type="EMBL" id="JBHUMQ010000028">
    <property type="protein sequence ID" value="MFD2694634.1"/>
    <property type="molecule type" value="Genomic_DNA"/>
</dbReference>
<dbReference type="Gene3D" id="2.60.120.560">
    <property type="entry name" value="Exo-inulinase, domain 1"/>
    <property type="match status" value="1"/>
</dbReference>
<feature type="domain" description="Glycosyl hydrolase family 32 N-terminal" evidence="10">
    <location>
        <begin position="38"/>
        <end position="340"/>
    </location>
</feature>
<dbReference type="SUPFAM" id="SSF75005">
    <property type="entry name" value="Arabinanase/levansucrase/invertase"/>
    <property type="match status" value="1"/>
</dbReference>
<dbReference type="PANTHER" id="PTHR43101:SF1">
    <property type="entry name" value="BETA-FRUCTOSIDASE"/>
    <property type="match status" value="1"/>
</dbReference>
<dbReference type="Gene3D" id="2.115.10.20">
    <property type="entry name" value="Glycosyl hydrolase domain, family 43"/>
    <property type="match status" value="1"/>
</dbReference>
<accession>A0ABW5S6D7</accession>
<sequence length="502" mass="58005">MTEWDRALRYKKFDDWSEQEKFALVDQVRHSPWRMDVHIQPKSGLLNDPNGFSYYNDQWHLFYQNYPMGPVHGLKAWYHLTSSDLTHWEEHGLAMIPDTPYDSHGCYSGSALPVNDKLFIMYTGNVRDKGWQRYPYQIGAWMDKNNKIEKIKSPMIAHQPNHYTDHFRDPQIIRHNDHYYALIGAQNDRLDGEIVVYKSDDLSQWRFLGTLPLTDQSLGYMIECPNLLFIDEKPVLIFCPQGLDEQILNYKNIYPNVFLVGDQVNLDRPTFTSKHPLHNLDEGFDCYATQAFNAPDGRALAVSWVGLPEIGYPTDQYGWAHCLSFVKELSIKDGRLYQNPVRETAALRTEHNQSHGTLSRQSQVIAKDCMPAYELDIDLSGTGGCRLALANNGTQSLDLTIDFENGILTLDRGHSGVLFAEEYGTTRTTTIPKRQPVHLQIFIDHSIAEIFVNHGFKVLTARFFPDDNQTQISLETDSHLDYNYDYWRLTRKRIINSEAKTK</sequence>
<dbReference type="PROSITE" id="PS00609">
    <property type="entry name" value="GLYCOSYL_HYDROL_F32"/>
    <property type="match status" value="1"/>
</dbReference>
<keyword evidence="5 8" id="KW-0378">Hydrolase</keyword>
<reference evidence="13" key="1">
    <citation type="journal article" date="2019" name="Int. J. Syst. Evol. Microbiol.">
        <title>The Global Catalogue of Microorganisms (GCM) 10K type strain sequencing project: providing services to taxonomists for standard genome sequencing and annotation.</title>
        <authorList>
            <consortium name="The Broad Institute Genomics Platform"/>
            <consortium name="The Broad Institute Genome Sequencing Center for Infectious Disease"/>
            <person name="Wu L."/>
            <person name="Ma J."/>
        </authorList>
    </citation>
    <scope>NUCLEOTIDE SEQUENCE [LARGE SCALE GENOMIC DNA]</scope>
    <source>
        <strain evidence="13">TISTR 2466</strain>
    </source>
</reference>
<evidence type="ECO:0000313" key="12">
    <source>
        <dbReference type="EMBL" id="MFD2694634.1"/>
    </source>
</evidence>
<dbReference type="Pfam" id="PF00251">
    <property type="entry name" value="Glyco_hydro_32N"/>
    <property type="match status" value="1"/>
</dbReference>
<evidence type="ECO:0000259" key="11">
    <source>
        <dbReference type="Pfam" id="PF08244"/>
    </source>
</evidence>
<dbReference type="InterPro" id="IPR018053">
    <property type="entry name" value="Glyco_hydro_32_AS"/>
</dbReference>
<dbReference type="InterPro" id="IPR013189">
    <property type="entry name" value="Glyco_hydro_32_C"/>
</dbReference>
<keyword evidence="13" id="KW-1185">Reference proteome</keyword>
<comment type="catalytic activity">
    <reaction evidence="8">
        <text>Hydrolysis of terminal non-reducing beta-D-fructofuranoside residues in beta-D-fructofuranosides.</text>
        <dbReference type="EC" id="3.2.1.26"/>
    </reaction>
</comment>
<dbReference type="InterPro" id="IPR051214">
    <property type="entry name" value="GH32_Enzymes"/>
</dbReference>
<comment type="subcellular location">
    <subcellularLocation>
        <location evidence="9">Cytoplasm</location>
    </subcellularLocation>
</comment>
<comment type="similarity">
    <text evidence="2 8">Belongs to the glycosyl hydrolase 32 family.</text>
</comment>
<evidence type="ECO:0000256" key="7">
    <source>
        <dbReference type="ARBA" id="ARBA00033367"/>
    </source>
</evidence>
<comment type="caution">
    <text evidence="12">The sequence shown here is derived from an EMBL/GenBank/DDBJ whole genome shotgun (WGS) entry which is preliminary data.</text>
</comment>
<evidence type="ECO:0000256" key="5">
    <source>
        <dbReference type="ARBA" id="ARBA00022801"/>
    </source>
</evidence>
<evidence type="ECO:0000256" key="8">
    <source>
        <dbReference type="RuleBase" id="RU362110"/>
    </source>
</evidence>
<comment type="function">
    <text evidence="9">Enables the bacterium to metabolize sucrose as a sole carbon source.</text>
</comment>
<dbReference type="InterPro" id="IPR001362">
    <property type="entry name" value="Glyco_hydro_32"/>
</dbReference>
<evidence type="ECO:0000256" key="4">
    <source>
        <dbReference type="ARBA" id="ARBA00019623"/>
    </source>
</evidence>
<dbReference type="NCBIfam" id="TIGR01322">
    <property type="entry name" value="scrB_fam"/>
    <property type="match status" value="1"/>
</dbReference>
<feature type="domain" description="Glycosyl hydrolase family 32 C-terminal" evidence="11">
    <location>
        <begin position="345"/>
        <end position="477"/>
    </location>
</feature>
<evidence type="ECO:0000256" key="1">
    <source>
        <dbReference type="ARBA" id="ARBA00004914"/>
    </source>
</evidence>
<dbReference type="SUPFAM" id="SSF49899">
    <property type="entry name" value="Concanavalin A-like lectins/glucanases"/>
    <property type="match status" value="1"/>
</dbReference>
<keyword evidence="9" id="KW-0119">Carbohydrate metabolism</keyword>
<dbReference type="EC" id="3.2.1.26" evidence="3 8"/>
<evidence type="ECO:0000256" key="6">
    <source>
        <dbReference type="ARBA" id="ARBA00023295"/>
    </source>
</evidence>
<comment type="pathway">
    <text evidence="1 9">Glycan biosynthesis; sucrose metabolism.</text>
</comment>
<dbReference type="CDD" id="cd18623">
    <property type="entry name" value="GH32_ScrB-like"/>
    <property type="match status" value="1"/>
</dbReference>
<dbReference type="RefSeq" id="WP_253063442.1">
    <property type="nucleotide sequence ID" value="NZ_JAMXWM010000021.1"/>
</dbReference>
<dbReference type="InterPro" id="IPR006232">
    <property type="entry name" value="Suc6P_hydrolase"/>
</dbReference>
<dbReference type="InterPro" id="IPR013148">
    <property type="entry name" value="Glyco_hydro_32_N"/>
</dbReference>
<dbReference type="Pfam" id="PF08244">
    <property type="entry name" value="Glyco_hydro_32C"/>
    <property type="match status" value="1"/>
</dbReference>
<dbReference type="InterPro" id="IPR023296">
    <property type="entry name" value="Glyco_hydro_beta-prop_sf"/>
</dbReference>
<keyword evidence="9" id="KW-0963">Cytoplasm</keyword>
<evidence type="ECO:0000259" key="10">
    <source>
        <dbReference type="Pfam" id="PF00251"/>
    </source>
</evidence>
<dbReference type="GO" id="GO:0004564">
    <property type="term" value="F:beta-fructofuranosidase activity"/>
    <property type="evidence" value="ECO:0007669"/>
    <property type="project" value="UniProtKB-EC"/>
</dbReference>